<sequence>MTFVCVHPPISSCPDVSSELQTTHFQRGLSLLGPVHPNTTADMNAKYALALILALQVSMSLCEVPTPSQELVEKYDSMKAVFFKRLLTAYSKLQLAVAPLVEKIGESERGQTAKTYMEDLQAKPEFQAVVKVATGLGEEAGPLVDKARQSTLGLYEHYMRPYVGDYLSDAIDNIKVYLNMVLPAE</sequence>
<dbReference type="GO" id="GO:0043009">
    <property type="term" value="P:chordate embryonic development"/>
    <property type="evidence" value="ECO:0007669"/>
    <property type="project" value="Ensembl"/>
</dbReference>
<dbReference type="GeneID" id="118310835"/>
<gene>
    <name evidence="1" type="primary">apoa2</name>
</gene>
<dbReference type="RefSeq" id="XP_035490044.1">
    <property type="nucleotide sequence ID" value="XM_035634151.2"/>
</dbReference>
<dbReference type="GeneTree" id="ENSGT00390000015918"/>
<accession>A0A8D3A066</accession>
<dbReference type="OrthoDB" id="8940690at2759"/>
<protein>
    <submittedName>
        <fullName evidence="1">Apolipoprotein A-II</fullName>
    </submittedName>
</protein>
<proteinExistence type="predicted"/>
<name>A0A8D3A066_SCOMX</name>
<reference evidence="1" key="1">
    <citation type="submission" date="2023-05" db="EMBL/GenBank/DDBJ databases">
        <title>High-quality long-read genome of Scophthalmus maximus.</title>
        <authorList>
            <person name="Lien S."/>
            <person name="Martinez P."/>
        </authorList>
    </citation>
    <scope>NUCLEOTIDE SEQUENCE [LARGE SCALE GENOMIC DNA]</scope>
</reference>
<organism evidence="1 2">
    <name type="scientific">Scophthalmus maximus</name>
    <name type="common">Turbot</name>
    <name type="synonym">Psetta maxima</name>
    <dbReference type="NCBI Taxonomy" id="52904"/>
    <lineage>
        <taxon>Eukaryota</taxon>
        <taxon>Metazoa</taxon>
        <taxon>Chordata</taxon>
        <taxon>Craniata</taxon>
        <taxon>Vertebrata</taxon>
        <taxon>Euteleostomi</taxon>
        <taxon>Actinopterygii</taxon>
        <taxon>Neopterygii</taxon>
        <taxon>Teleostei</taxon>
        <taxon>Neoteleostei</taxon>
        <taxon>Acanthomorphata</taxon>
        <taxon>Carangaria</taxon>
        <taxon>Pleuronectiformes</taxon>
        <taxon>Pleuronectoidei</taxon>
        <taxon>Scophthalmidae</taxon>
        <taxon>Scophthalmus</taxon>
    </lineage>
</organism>
<dbReference type="Ensembl" id="ENSSMAT00000010550.2">
    <property type="protein sequence ID" value="ENSSMAP00000010415.1"/>
    <property type="gene ID" value="ENSSMAG00000006414.2"/>
</dbReference>
<dbReference type="KEGG" id="smau:118310835"/>
<dbReference type="OMA" id="RPHIGIT"/>
<dbReference type="AlphaFoldDB" id="A0A8D3A066"/>
<dbReference type="GO" id="GO:0000280">
    <property type="term" value="P:nuclear division"/>
    <property type="evidence" value="ECO:0007669"/>
    <property type="project" value="Ensembl"/>
</dbReference>
<dbReference type="GO" id="GO:0055113">
    <property type="term" value="P:epiboly involved in gastrulation with mouth forming second"/>
    <property type="evidence" value="ECO:0007669"/>
    <property type="project" value="Ensembl"/>
</dbReference>
<dbReference type="Proteomes" id="UP000694558">
    <property type="component" value="Chromosome 1"/>
</dbReference>
<reference evidence="1" key="2">
    <citation type="submission" date="2025-08" db="UniProtKB">
        <authorList>
            <consortium name="Ensembl"/>
        </authorList>
    </citation>
    <scope>IDENTIFICATION</scope>
</reference>
<evidence type="ECO:0000313" key="2">
    <source>
        <dbReference type="Proteomes" id="UP000694558"/>
    </source>
</evidence>
<evidence type="ECO:0000313" key="1">
    <source>
        <dbReference type="Ensembl" id="ENSSMAP00000010415.1"/>
    </source>
</evidence>
<dbReference type="CTD" id="336"/>